<name>A0ABW6G049_9PSEU</name>
<keyword evidence="2" id="KW-0067">ATP-binding</keyword>
<feature type="region of interest" description="Disordered" evidence="4">
    <location>
        <begin position="462"/>
        <end position="488"/>
    </location>
</feature>
<feature type="compositionally biased region" description="Low complexity" evidence="4">
    <location>
        <begin position="477"/>
        <end position="488"/>
    </location>
</feature>
<organism evidence="6 7">
    <name type="scientific">Prauserella salsuginis</name>
    <dbReference type="NCBI Taxonomy" id="387889"/>
    <lineage>
        <taxon>Bacteria</taxon>
        <taxon>Bacillati</taxon>
        <taxon>Actinomycetota</taxon>
        <taxon>Actinomycetes</taxon>
        <taxon>Pseudonocardiales</taxon>
        <taxon>Pseudonocardiaceae</taxon>
        <taxon>Prauserella</taxon>
        <taxon>Prauserella salsuginis group</taxon>
    </lineage>
</organism>
<dbReference type="InterPro" id="IPR038726">
    <property type="entry name" value="PDDEXK_AddAB-type"/>
</dbReference>
<dbReference type="Gene3D" id="3.90.320.10">
    <property type="match status" value="1"/>
</dbReference>
<evidence type="ECO:0000256" key="4">
    <source>
        <dbReference type="SAM" id="MobiDB-lite"/>
    </source>
</evidence>
<keyword evidence="2" id="KW-0547">Nucleotide-binding</keyword>
<accession>A0ABW6G049</accession>
<evidence type="ECO:0000313" key="7">
    <source>
        <dbReference type="Proteomes" id="UP001598673"/>
    </source>
</evidence>
<reference evidence="6 7" key="1">
    <citation type="submission" date="2024-09" db="EMBL/GenBank/DDBJ databases">
        <title>The Natural Products Discovery Center: Release of the First 8490 Sequenced Strains for Exploring Actinobacteria Biosynthetic Diversity.</title>
        <authorList>
            <person name="Kalkreuter E."/>
            <person name="Kautsar S.A."/>
            <person name="Yang D."/>
            <person name="Bader C.D."/>
            <person name="Teijaro C.N."/>
            <person name="Fluegel L."/>
            <person name="Davis C.M."/>
            <person name="Simpson J.R."/>
            <person name="Lauterbach L."/>
            <person name="Steele A.D."/>
            <person name="Gui C."/>
            <person name="Meng S."/>
            <person name="Li G."/>
            <person name="Viehrig K."/>
            <person name="Ye F."/>
            <person name="Su P."/>
            <person name="Kiefer A.F."/>
            <person name="Nichols A."/>
            <person name="Cepeda A.J."/>
            <person name="Yan W."/>
            <person name="Fan B."/>
            <person name="Jiang Y."/>
            <person name="Adhikari A."/>
            <person name="Zheng C.-J."/>
            <person name="Schuster L."/>
            <person name="Cowan T.M."/>
            <person name="Smanski M.J."/>
            <person name="Chevrette M.G."/>
            <person name="De Carvalho L.P.S."/>
            <person name="Shen B."/>
        </authorList>
    </citation>
    <scope>NUCLEOTIDE SEQUENCE [LARGE SCALE GENOMIC DNA]</scope>
    <source>
        <strain evidence="6 7">NPDC060353</strain>
    </source>
</reference>
<gene>
    <name evidence="6" type="ORF">ACFWGY_04485</name>
</gene>
<dbReference type="Pfam" id="PF12705">
    <property type="entry name" value="PDDEXK_1"/>
    <property type="match status" value="1"/>
</dbReference>
<evidence type="ECO:0000259" key="5">
    <source>
        <dbReference type="Pfam" id="PF12705"/>
    </source>
</evidence>
<feature type="domain" description="PD-(D/E)XK endonuclease-like" evidence="5">
    <location>
        <begin position="222"/>
        <end position="461"/>
    </location>
</feature>
<keyword evidence="3" id="KW-0234">DNA repair</keyword>
<evidence type="ECO:0000256" key="3">
    <source>
        <dbReference type="ARBA" id="ARBA00023204"/>
    </source>
</evidence>
<dbReference type="InterPro" id="IPR011604">
    <property type="entry name" value="PDDEXK-like_dom_sf"/>
</dbReference>
<keyword evidence="1" id="KW-0227">DNA damage</keyword>
<keyword evidence="2" id="KW-0347">Helicase</keyword>
<comment type="caution">
    <text evidence="6">The sequence shown here is derived from an EMBL/GenBank/DDBJ whole genome shotgun (WGS) entry which is preliminary data.</text>
</comment>
<evidence type="ECO:0000256" key="1">
    <source>
        <dbReference type="ARBA" id="ARBA00022763"/>
    </source>
</evidence>
<protein>
    <submittedName>
        <fullName evidence="6">PD-(D/E)XK nuclease family protein</fullName>
    </submittedName>
</protein>
<sequence length="488" mass="53671">MATLDQIEFDGADLATALSVVRSDDIETHPGVDRFAEHATRAYLRACSRDDAVLRPVRDWWVAQRILPSMVWELYAWGRRYESGDGALREFRFLRLGEARERGPSEVAIAAFVAAFGAPASWPQPWSEPFRPSGREGAERVRVIEVGLADGSVKELLDATAQEVEEYFATHGRTQVVEIAHGEALEPGFGCGECKRVAVCRGPVRTPGLLGVESGQGPLRTVSISGLRYHRKCPAQAYLRAVHLPRSYEYSQEAALGQAVHAWLEKVHDQQRDGCDLDAMPDAVSDWSAGDWRVTGEDAAAGARMLARHVEVCPFRDAPEVDSVRVEPQLTFLDLVARAVVVAKPDLVYREEGRWVWRELKTTQKPRSSFSDPLEEYPQLALGVTALAGDALGPGGAGRVELEILRPSGAEIVPIDPTDSERVKTARRVLREWAGPWREDSVFDARPGKECQWCPVSQWCPSYPGVGPEQKDDETSAEPGPAAASAEG</sequence>
<proteinExistence type="predicted"/>
<evidence type="ECO:0000256" key="2">
    <source>
        <dbReference type="ARBA" id="ARBA00022806"/>
    </source>
</evidence>
<dbReference type="EMBL" id="JBHXCV010000002">
    <property type="protein sequence ID" value="MFD6792571.1"/>
    <property type="molecule type" value="Genomic_DNA"/>
</dbReference>
<dbReference type="RefSeq" id="WP_258936871.1">
    <property type="nucleotide sequence ID" value="NZ_JANBBF010000010.1"/>
</dbReference>
<keyword evidence="7" id="KW-1185">Reference proteome</keyword>
<keyword evidence="2" id="KW-0378">Hydrolase</keyword>
<evidence type="ECO:0000313" key="6">
    <source>
        <dbReference type="EMBL" id="MFD6792571.1"/>
    </source>
</evidence>
<dbReference type="Proteomes" id="UP001598673">
    <property type="component" value="Unassembled WGS sequence"/>
</dbReference>